<evidence type="ECO:0000313" key="19">
    <source>
        <dbReference type="Proteomes" id="UP000663828"/>
    </source>
</evidence>
<evidence type="ECO:0000259" key="16">
    <source>
        <dbReference type="SMART" id="SM00822"/>
    </source>
</evidence>
<dbReference type="PROSITE" id="PS00061">
    <property type="entry name" value="ADH_SHORT"/>
    <property type="match status" value="1"/>
</dbReference>
<comment type="similarity">
    <text evidence="4 14">Belongs to the short-chain dehydrogenases/reductases (SDR) family.</text>
</comment>
<dbReference type="CDD" id="cd08939">
    <property type="entry name" value="KDSR-like_SDR_c"/>
    <property type="match status" value="1"/>
</dbReference>
<dbReference type="SMART" id="SM00822">
    <property type="entry name" value="PKS_KR"/>
    <property type="match status" value="1"/>
</dbReference>
<dbReference type="FunFam" id="3.40.50.720:FF:000165">
    <property type="entry name" value="3-ketodihydrosphingosine reductase"/>
    <property type="match status" value="1"/>
</dbReference>
<gene>
    <name evidence="17" type="ORF">EDS130_LOCUS1631</name>
    <name evidence="18" type="ORF">XAT740_LOCUS7433</name>
</gene>
<dbReference type="SUPFAM" id="SSF51735">
    <property type="entry name" value="NAD(P)-binding Rossmann-fold domains"/>
    <property type="match status" value="1"/>
</dbReference>
<dbReference type="Proteomes" id="UP000663852">
    <property type="component" value="Unassembled WGS sequence"/>
</dbReference>
<keyword evidence="15" id="KW-1133">Transmembrane helix</keyword>
<dbReference type="PRINTS" id="PR00081">
    <property type="entry name" value="GDHRDH"/>
</dbReference>
<comment type="pathway">
    <text evidence="3">Sphingolipid metabolism.</text>
</comment>
<evidence type="ECO:0000256" key="9">
    <source>
        <dbReference type="ARBA" id="ARBA00023002"/>
    </source>
</evidence>
<dbReference type="InterPro" id="IPR036291">
    <property type="entry name" value="NAD(P)-bd_dom_sf"/>
</dbReference>
<reference evidence="17" key="1">
    <citation type="submission" date="2021-02" db="EMBL/GenBank/DDBJ databases">
        <authorList>
            <person name="Nowell W R."/>
        </authorList>
    </citation>
    <scope>NUCLEOTIDE SEQUENCE</scope>
</reference>
<comment type="catalytic activity">
    <reaction evidence="13">
        <text>sphinganine + NADP(+) = 3-oxosphinganine + NADPH + H(+)</text>
        <dbReference type="Rhea" id="RHEA:22640"/>
        <dbReference type="ChEBI" id="CHEBI:15378"/>
        <dbReference type="ChEBI" id="CHEBI:57783"/>
        <dbReference type="ChEBI" id="CHEBI:57817"/>
        <dbReference type="ChEBI" id="CHEBI:58299"/>
        <dbReference type="ChEBI" id="CHEBI:58349"/>
        <dbReference type="EC" id="1.1.1.102"/>
    </reaction>
    <physiologicalReaction direction="right-to-left" evidence="13">
        <dbReference type="Rhea" id="RHEA:22642"/>
    </physiologicalReaction>
</comment>
<dbReference type="GO" id="GO:0030148">
    <property type="term" value="P:sphingolipid biosynthetic process"/>
    <property type="evidence" value="ECO:0007669"/>
    <property type="project" value="InterPro"/>
</dbReference>
<evidence type="ECO:0000256" key="4">
    <source>
        <dbReference type="ARBA" id="ARBA00006484"/>
    </source>
</evidence>
<dbReference type="InterPro" id="IPR045022">
    <property type="entry name" value="KDSR-like"/>
</dbReference>
<dbReference type="InterPro" id="IPR002347">
    <property type="entry name" value="SDR_fam"/>
</dbReference>
<organism evidence="17 20">
    <name type="scientific">Adineta ricciae</name>
    <name type="common">Rotifer</name>
    <dbReference type="NCBI Taxonomy" id="249248"/>
    <lineage>
        <taxon>Eukaryota</taxon>
        <taxon>Metazoa</taxon>
        <taxon>Spiralia</taxon>
        <taxon>Gnathifera</taxon>
        <taxon>Rotifera</taxon>
        <taxon>Eurotatoria</taxon>
        <taxon>Bdelloidea</taxon>
        <taxon>Adinetida</taxon>
        <taxon>Adinetidae</taxon>
        <taxon>Adineta</taxon>
    </lineage>
</organism>
<evidence type="ECO:0000256" key="2">
    <source>
        <dbReference type="ARBA" id="ARBA00004760"/>
    </source>
</evidence>
<evidence type="ECO:0000313" key="20">
    <source>
        <dbReference type="Proteomes" id="UP000663852"/>
    </source>
</evidence>
<keyword evidence="8" id="KW-0746">Sphingolipid metabolism</keyword>
<dbReference type="PANTHER" id="PTHR43550:SF3">
    <property type="entry name" value="3-KETODIHYDROSPHINGOSINE REDUCTASE"/>
    <property type="match status" value="1"/>
</dbReference>
<dbReference type="PRINTS" id="PR00080">
    <property type="entry name" value="SDRFAMILY"/>
</dbReference>
<keyword evidence="6" id="KW-0256">Endoplasmic reticulum</keyword>
<dbReference type="OrthoDB" id="37659at2759"/>
<keyword evidence="10" id="KW-0443">Lipid metabolism</keyword>
<dbReference type="Gene3D" id="3.40.50.720">
    <property type="entry name" value="NAD(P)-binding Rossmann-like Domain"/>
    <property type="match status" value="1"/>
</dbReference>
<accession>A0A813NP94</accession>
<name>A0A813NP94_ADIRI</name>
<keyword evidence="19" id="KW-1185">Reference proteome</keyword>
<dbReference type="Proteomes" id="UP000663828">
    <property type="component" value="Unassembled WGS sequence"/>
</dbReference>
<dbReference type="GO" id="GO:0047560">
    <property type="term" value="F:3-dehydrosphinganine reductase activity"/>
    <property type="evidence" value="ECO:0007669"/>
    <property type="project" value="UniProtKB-EC"/>
</dbReference>
<feature type="transmembrane region" description="Helical" evidence="15">
    <location>
        <begin position="321"/>
        <end position="342"/>
    </location>
</feature>
<evidence type="ECO:0000256" key="8">
    <source>
        <dbReference type="ARBA" id="ARBA00022919"/>
    </source>
</evidence>
<keyword evidence="15" id="KW-0472">Membrane</keyword>
<evidence type="ECO:0000256" key="3">
    <source>
        <dbReference type="ARBA" id="ARBA00004991"/>
    </source>
</evidence>
<evidence type="ECO:0000313" key="17">
    <source>
        <dbReference type="EMBL" id="CAF0739432.1"/>
    </source>
</evidence>
<evidence type="ECO:0000256" key="10">
    <source>
        <dbReference type="ARBA" id="ARBA00023098"/>
    </source>
</evidence>
<keyword evidence="9" id="KW-0560">Oxidoreductase</keyword>
<protein>
    <recommendedName>
        <fullName evidence="11">3-dehydrosphinganine reductase</fullName>
        <ecNumber evidence="11">1.1.1.102</ecNumber>
    </recommendedName>
</protein>
<evidence type="ECO:0000256" key="11">
    <source>
        <dbReference type="ARBA" id="ARBA00026112"/>
    </source>
</evidence>
<dbReference type="Pfam" id="PF00106">
    <property type="entry name" value="adh_short"/>
    <property type="match status" value="1"/>
</dbReference>
<evidence type="ECO:0000256" key="6">
    <source>
        <dbReference type="ARBA" id="ARBA00022824"/>
    </source>
</evidence>
<evidence type="ECO:0000256" key="14">
    <source>
        <dbReference type="RuleBase" id="RU000363"/>
    </source>
</evidence>
<dbReference type="PANTHER" id="PTHR43550">
    <property type="entry name" value="3-KETODIHYDROSPHINGOSINE REDUCTASE"/>
    <property type="match status" value="1"/>
</dbReference>
<comment type="pathway">
    <text evidence="2">Lipid metabolism; sphingolipid metabolism.</text>
</comment>
<comment type="function">
    <text evidence="12">Catalyzes the reduction of 3'-oxosphinganine (3-ketodihydrosphingosine/KDS) to sphinganine (dihydrosphingosine/DHS), the second step of de novo sphingolipid biosynthesis.</text>
</comment>
<dbReference type="AlphaFoldDB" id="A0A813NP94"/>
<sequence>MLLTIILSCIGALAVLTILIYLYRPIYRPKYLDDLYDCHVIITGGSSGIGKELARQLLHEHGARVTILARNRERLEECRRDLTPNSSDRLLCLSVDISQSYEQVEQAVQQSIRHHLDKSVDILINNAAIFFARPFHQTKPEEFEEMMRINYLGSIYCTQACLPSMRRRGSGRIVLLSSQAGQLGVFGYTSYCSTKFALRGLAESLQMELARENIYITMVYPPDTDTPGFKEENKSKPRETQMINETSGVLTADVVAKKIIRATRQGSFTCSYGLNGALLTCLTCGAQPVTTIREIIGQSLFTSLLRLIMLRVINSFYKLKLIAVLLFVFFPVYTGLSCYIHSSDLTSCNNPFNSTTYNAETFSSVANVYCAKVHVTSLLVSYYGSSSCSATPLASGVMVACCQADLCNDVNANYQVSTLLIFGSLTVLLKFY</sequence>
<dbReference type="EMBL" id="CAJNOR010000355">
    <property type="protein sequence ID" value="CAF0889484.1"/>
    <property type="molecule type" value="Genomic_DNA"/>
</dbReference>
<evidence type="ECO:0000256" key="5">
    <source>
        <dbReference type="ARBA" id="ARBA00022741"/>
    </source>
</evidence>
<dbReference type="InterPro" id="IPR020904">
    <property type="entry name" value="Sc_DH/Rdtase_CS"/>
</dbReference>
<feature type="domain" description="Ketoreductase" evidence="16">
    <location>
        <begin position="38"/>
        <end position="217"/>
    </location>
</feature>
<dbReference type="EC" id="1.1.1.102" evidence="11"/>
<evidence type="ECO:0000256" key="12">
    <source>
        <dbReference type="ARBA" id="ARBA00044737"/>
    </source>
</evidence>
<dbReference type="GO" id="GO:0000166">
    <property type="term" value="F:nucleotide binding"/>
    <property type="evidence" value="ECO:0007669"/>
    <property type="project" value="UniProtKB-KW"/>
</dbReference>
<evidence type="ECO:0000256" key="1">
    <source>
        <dbReference type="ARBA" id="ARBA00004240"/>
    </source>
</evidence>
<keyword evidence="5" id="KW-0547">Nucleotide-binding</keyword>
<evidence type="ECO:0000256" key="15">
    <source>
        <dbReference type="SAM" id="Phobius"/>
    </source>
</evidence>
<feature type="transmembrane region" description="Helical" evidence="15">
    <location>
        <begin position="5"/>
        <end position="23"/>
    </location>
</feature>
<evidence type="ECO:0000256" key="13">
    <source>
        <dbReference type="ARBA" id="ARBA00048930"/>
    </source>
</evidence>
<keyword evidence="7" id="KW-0521">NADP</keyword>
<comment type="caution">
    <text evidence="17">The sequence shown here is derived from an EMBL/GenBank/DDBJ whole genome shotgun (WGS) entry which is preliminary data.</text>
</comment>
<dbReference type="GO" id="GO:0006666">
    <property type="term" value="P:3-keto-sphinganine metabolic process"/>
    <property type="evidence" value="ECO:0007669"/>
    <property type="project" value="InterPro"/>
</dbReference>
<evidence type="ECO:0000313" key="18">
    <source>
        <dbReference type="EMBL" id="CAF0889484.1"/>
    </source>
</evidence>
<proteinExistence type="inferred from homology"/>
<dbReference type="InterPro" id="IPR057326">
    <property type="entry name" value="KR_dom"/>
</dbReference>
<comment type="subcellular location">
    <subcellularLocation>
        <location evidence="1">Endoplasmic reticulum</location>
    </subcellularLocation>
</comment>
<keyword evidence="15" id="KW-0812">Transmembrane</keyword>
<dbReference type="EMBL" id="CAJNOJ010000004">
    <property type="protein sequence ID" value="CAF0739432.1"/>
    <property type="molecule type" value="Genomic_DNA"/>
</dbReference>
<evidence type="ECO:0000256" key="7">
    <source>
        <dbReference type="ARBA" id="ARBA00022857"/>
    </source>
</evidence>
<dbReference type="GO" id="GO:0005789">
    <property type="term" value="C:endoplasmic reticulum membrane"/>
    <property type="evidence" value="ECO:0007669"/>
    <property type="project" value="TreeGrafter"/>
</dbReference>